<dbReference type="InterPro" id="IPR018060">
    <property type="entry name" value="HTH_AraC"/>
</dbReference>
<sequence>MYADAISQSDAFAATAVGAGDRARFFRAPRQDSLECLAATFRTHVYAPHTHDTFVVGIIEAGCETFHLRGTKHYAEAGMLCFVEPGEVHDGAPHDKGYAYRMSYPSADFLAAVAAELGERPVRGGISFRGPCVRDPELVARFGAAHRAAEAAASALETDEALHAVFSAALARHAVLPAAGTSPSLAAPREPGPVARAIAFLDGHYEDDVDLATLAGIAGIPRTRLIRAMRRETGLTPHAWLTDRRVRAARAFLTAGFAPAEVAARCGFYDQSHLNRAFKARTGVSPGAFRAGL</sequence>
<dbReference type="SMART" id="SM00342">
    <property type="entry name" value="HTH_ARAC"/>
    <property type="match status" value="1"/>
</dbReference>
<proteinExistence type="predicted"/>
<dbReference type="PROSITE" id="PS01124">
    <property type="entry name" value="HTH_ARAC_FAMILY_2"/>
    <property type="match status" value="1"/>
</dbReference>
<dbReference type="InterPro" id="IPR003313">
    <property type="entry name" value="AraC-bd"/>
</dbReference>
<comment type="caution">
    <text evidence="5">The sequence shown here is derived from an EMBL/GenBank/DDBJ whole genome shotgun (WGS) entry which is preliminary data.</text>
</comment>
<dbReference type="AlphaFoldDB" id="A0A6A7XXW5"/>
<dbReference type="Pfam" id="PF12833">
    <property type="entry name" value="HTH_18"/>
    <property type="match status" value="1"/>
</dbReference>
<evidence type="ECO:0000259" key="4">
    <source>
        <dbReference type="PROSITE" id="PS01124"/>
    </source>
</evidence>
<dbReference type="PANTHER" id="PTHR46796:SF2">
    <property type="entry name" value="TRANSCRIPTIONAL REGULATORY PROTEIN"/>
    <property type="match status" value="1"/>
</dbReference>
<keyword evidence="2" id="KW-0238">DNA-binding</keyword>
<dbReference type="EMBL" id="VWNA01000001">
    <property type="protein sequence ID" value="MQT11534.1"/>
    <property type="molecule type" value="Genomic_DNA"/>
</dbReference>
<evidence type="ECO:0000256" key="2">
    <source>
        <dbReference type="ARBA" id="ARBA00023125"/>
    </source>
</evidence>
<evidence type="ECO:0000313" key="6">
    <source>
        <dbReference type="Proteomes" id="UP000332515"/>
    </source>
</evidence>
<name>A0A6A7XXW5_9HYPH</name>
<dbReference type="SUPFAM" id="SSF46689">
    <property type="entry name" value="Homeodomain-like"/>
    <property type="match status" value="2"/>
</dbReference>
<dbReference type="Gene3D" id="1.10.10.60">
    <property type="entry name" value="Homeodomain-like"/>
    <property type="match status" value="1"/>
</dbReference>
<keyword evidence="1" id="KW-0805">Transcription regulation</keyword>
<evidence type="ECO:0000256" key="3">
    <source>
        <dbReference type="ARBA" id="ARBA00023163"/>
    </source>
</evidence>
<dbReference type="GO" id="GO:0003700">
    <property type="term" value="F:DNA-binding transcription factor activity"/>
    <property type="evidence" value="ECO:0007669"/>
    <property type="project" value="InterPro"/>
</dbReference>
<protein>
    <submittedName>
        <fullName evidence="5">AraC family transcriptional regulator</fullName>
    </submittedName>
</protein>
<evidence type="ECO:0000313" key="5">
    <source>
        <dbReference type="EMBL" id="MQT11534.1"/>
    </source>
</evidence>
<reference evidence="5 6" key="1">
    <citation type="submission" date="2019-09" db="EMBL/GenBank/DDBJ databases">
        <title>Segnochrobactrum spirostomi gen. nov., sp. nov., isolated from the ciliate Spirostomum cf. yagiui and description of a novel family, Segnochrobactraceae fam. nov. within the order Rhizobiales of the class Alphaproteobacteria.</title>
        <authorList>
            <person name="Akter S."/>
            <person name="Shazib S.U.A."/>
            <person name="Shin M.K."/>
        </authorList>
    </citation>
    <scope>NUCLEOTIDE SEQUENCE [LARGE SCALE GENOMIC DNA]</scope>
    <source>
        <strain evidence="5 6">Sp-1</strain>
    </source>
</reference>
<dbReference type="Pfam" id="PF02311">
    <property type="entry name" value="AraC_binding"/>
    <property type="match status" value="1"/>
</dbReference>
<keyword evidence="6" id="KW-1185">Reference proteome</keyword>
<gene>
    <name evidence="5" type="ORF">F0357_02355</name>
</gene>
<evidence type="ECO:0000256" key="1">
    <source>
        <dbReference type="ARBA" id="ARBA00023015"/>
    </source>
</evidence>
<feature type="domain" description="HTH araC/xylS-type" evidence="4">
    <location>
        <begin position="195"/>
        <end position="292"/>
    </location>
</feature>
<dbReference type="GO" id="GO:0043565">
    <property type="term" value="F:sequence-specific DNA binding"/>
    <property type="evidence" value="ECO:0007669"/>
    <property type="project" value="InterPro"/>
</dbReference>
<dbReference type="InterPro" id="IPR050204">
    <property type="entry name" value="AraC_XylS_family_regulators"/>
</dbReference>
<dbReference type="InterPro" id="IPR009057">
    <property type="entry name" value="Homeodomain-like_sf"/>
</dbReference>
<accession>A0A6A7XXW5</accession>
<dbReference type="Proteomes" id="UP000332515">
    <property type="component" value="Unassembled WGS sequence"/>
</dbReference>
<dbReference type="InterPro" id="IPR037923">
    <property type="entry name" value="HTH-like"/>
</dbReference>
<dbReference type="SUPFAM" id="SSF51215">
    <property type="entry name" value="Regulatory protein AraC"/>
    <property type="match status" value="1"/>
</dbReference>
<dbReference type="PANTHER" id="PTHR46796">
    <property type="entry name" value="HTH-TYPE TRANSCRIPTIONAL ACTIVATOR RHAS-RELATED"/>
    <property type="match status" value="1"/>
</dbReference>
<dbReference type="RefSeq" id="WP_153478319.1">
    <property type="nucleotide sequence ID" value="NZ_VWNA01000001.1"/>
</dbReference>
<organism evidence="5 6">
    <name type="scientific">Segnochrobactrum spirostomi</name>
    <dbReference type="NCBI Taxonomy" id="2608987"/>
    <lineage>
        <taxon>Bacteria</taxon>
        <taxon>Pseudomonadati</taxon>
        <taxon>Pseudomonadota</taxon>
        <taxon>Alphaproteobacteria</taxon>
        <taxon>Hyphomicrobiales</taxon>
        <taxon>Segnochrobactraceae</taxon>
        <taxon>Segnochrobactrum</taxon>
    </lineage>
</organism>
<keyword evidence="3" id="KW-0804">Transcription</keyword>